<proteinExistence type="predicted"/>
<dbReference type="PANTHER" id="PTHR43162:SF1">
    <property type="entry name" value="PRESTALK A DIFFERENTIATION PROTEIN A"/>
    <property type="match status" value="1"/>
</dbReference>
<feature type="domain" description="NAD(P)-binding" evidence="1">
    <location>
        <begin position="10"/>
        <end position="182"/>
    </location>
</feature>
<gene>
    <name evidence="2" type="ORF">AVDCRST_MAG08-2837</name>
</gene>
<accession>A0A6J4IX17</accession>
<dbReference type="AlphaFoldDB" id="A0A6J4IX17"/>
<dbReference type="Pfam" id="PF13460">
    <property type="entry name" value="NAD_binding_10"/>
    <property type="match status" value="1"/>
</dbReference>
<evidence type="ECO:0000259" key="1">
    <source>
        <dbReference type="Pfam" id="PF13460"/>
    </source>
</evidence>
<dbReference type="InterPro" id="IPR051604">
    <property type="entry name" value="Ergot_Alk_Oxidoreductase"/>
</dbReference>
<dbReference type="PANTHER" id="PTHR43162">
    <property type="match status" value="1"/>
</dbReference>
<dbReference type="Gene3D" id="3.40.50.720">
    <property type="entry name" value="NAD(P)-binding Rossmann-like Domain"/>
    <property type="match status" value="1"/>
</dbReference>
<dbReference type="Gene3D" id="3.90.25.10">
    <property type="entry name" value="UDP-galactose 4-epimerase, domain 1"/>
    <property type="match status" value="1"/>
</dbReference>
<organism evidence="2">
    <name type="scientific">uncultured Acetobacteraceae bacterium</name>
    <dbReference type="NCBI Taxonomy" id="169975"/>
    <lineage>
        <taxon>Bacteria</taxon>
        <taxon>Pseudomonadati</taxon>
        <taxon>Pseudomonadota</taxon>
        <taxon>Alphaproteobacteria</taxon>
        <taxon>Acetobacterales</taxon>
        <taxon>Acetobacteraceae</taxon>
        <taxon>environmental samples</taxon>
    </lineage>
</organism>
<reference evidence="2" key="1">
    <citation type="submission" date="2020-02" db="EMBL/GenBank/DDBJ databases">
        <authorList>
            <person name="Meier V. D."/>
        </authorList>
    </citation>
    <scope>NUCLEOTIDE SEQUENCE</scope>
    <source>
        <strain evidence="2">AVDCRST_MAG08</strain>
    </source>
</reference>
<dbReference type="EMBL" id="CADCTG010000209">
    <property type="protein sequence ID" value="CAA9264078.1"/>
    <property type="molecule type" value="Genomic_DNA"/>
</dbReference>
<evidence type="ECO:0000313" key="2">
    <source>
        <dbReference type="EMBL" id="CAA9264078.1"/>
    </source>
</evidence>
<protein>
    <recommendedName>
        <fullName evidence="1">NAD(P)-binding domain-containing protein</fullName>
    </recommendedName>
</protein>
<dbReference type="SUPFAM" id="SSF51735">
    <property type="entry name" value="NAD(P)-binding Rossmann-fold domains"/>
    <property type="match status" value="1"/>
</dbReference>
<dbReference type="InterPro" id="IPR036291">
    <property type="entry name" value="NAD(P)-bd_dom_sf"/>
</dbReference>
<dbReference type="InterPro" id="IPR016040">
    <property type="entry name" value="NAD(P)-bd_dom"/>
</dbReference>
<name>A0A6J4IX17_9PROT</name>
<sequence length="285" mass="31156">MDASNILVTGASGTVGREVAKRLAGQAAPARLARRDPSRVVEGAEALERVRFDFHDPSGFAEALRGVDRVFLLRPPQLADIRRDFEPFLLAMLQADVKRVVFLSVRGAERNPLLPHRRIEKALERSGLAWTHLRPNDWMQNFATVHRDDIRTRGEIWAPAGKGRTSFVDARDVAEAAAAVLTGEGHERRAYALTGGEALDLDEAAAVLSDVLGRRVAYRNPGVVAFLRHLRAAGRPLALGLVMTGVYTVARLGLAAGVSPELERLIGRPATSLRSFAEDHAAVWR</sequence>